<dbReference type="PANTHER" id="PTHR31681:SF51">
    <property type="entry name" value="PARP CATALYTIC DOMAIN-CONTAINING PROTEIN"/>
    <property type="match status" value="1"/>
</dbReference>
<feature type="region of interest" description="Disordered" evidence="1">
    <location>
        <begin position="25"/>
        <end position="44"/>
    </location>
</feature>
<accession>A0A834Z3K1</accession>
<gene>
    <name evidence="3" type="ORF">HHK36_018260</name>
</gene>
<dbReference type="EMBL" id="JABCRI010000012">
    <property type="protein sequence ID" value="KAF8396636.1"/>
    <property type="molecule type" value="Genomic_DNA"/>
</dbReference>
<keyword evidence="2" id="KW-0812">Transmembrane</keyword>
<dbReference type="AlphaFoldDB" id="A0A834Z3K1"/>
<dbReference type="OrthoDB" id="9514740at2759"/>
<keyword evidence="2" id="KW-1133">Transmembrane helix</keyword>
<dbReference type="Gene3D" id="3.90.228.10">
    <property type="match status" value="1"/>
</dbReference>
<dbReference type="PANTHER" id="PTHR31681">
    <property type="entry name" value="C2H2-LIKE ZINC FINGER PROTEIN"/>
    <property type="match status" value="1"/>
</dbReference>
<dbReference type="SUPFAM" id="SSF56399">
    <property type="entry name" value="ADP-ribosylation"/>
    <property type="match status" value="1"/>
</dbReference>
<protein>
    <submittedName>
        <fullName evidence="3">Uncharacterized protein</fullName>
    </submittedName>
</protein>
<sequence>MAERCLMGASLAALVFHPSSTIKFFKPKSNTNSPEKQMPPPPKDSHLYVKRGQLQFKIKQEAYDQTHLTASNGSAPKDPSPIESNTLFHAVSELVDGDPTAGIIKTIFLSGWNHPIGPKIEKILRVNHTTAVLDRFEEYRELVKSKAAETCVSKRKERWVVDGNEVLRYHGDTVMCSLGCDGNLSICCQKSCRICSINGSGFSARAYWKLLYENSRSAHEKTKECVNGVTASTAMLICRVIEGRVAHGHGQGLVDGEEGSFDSVVGPAGDQSNDSEELIILDSRAVLPCLWSYISSTNCNTESRPKLVVIKFSIWALCVMFLFFLN</sequence>
<evidence type="ECO:0000256" key="2">
    <source>
        <dbReference type="SAM" id="Phobius"/>
    </source>
</evidence>
<evidence type="ECO:0000313" key="3">
    <source>
        <dbReference type="EMBL" id="KAF8396636.1"/>
    </source>
</evidence>
<organism evidence="3 4">
    <name type="scientific">Tetracentron sinense</name>
    <name type="common">Spur-leaf</name>
    <dbReference type="NCBI Taxonomy" id="13715"/>
    <lineage>
        <taxon>Eukaryota</taxon>
        <taxon>Viridiplantae</taxon>
        <taxon>Streptophyta</taxon>
        <taxon>Embryophyta</taxon>
        <taxon>Tracheophyta</taxon>
        <taxon>Spermatophyta</taxon>
        <taxon>Magnoliopsida</taxon>
        <taxon>Trochodendrales</taxon>
        <taxon>Trochodendraceae</taxon>
        <taxon>Tetracentron</taxon>
    </lineage>
</organism>
<feature type="compositionally biased region" description="Polar residues" evidence="1">
    <location>
        <begin position="25"/>
        <end position="35"/>
    </location>
</feature>
<keyword evidence="4" id="KW-1185">Reference proteome</keyword>
<dbReference type="OMA" id="KCCQVCR"/>
<keyword evidence="2" id="KW-0472">Membrane</keyword>
<evidence type="ECO:0000256" key="1">
    <source>
        <dbReference type="SAM" id="MobiDB-lite"/>
    </source>
</evidence>
<evidence type="ECO:0000313" key="4">
    <source>
        <dbReference type="Proteomes" id="UP000655225"/>
    </source>
</evidence>
<reference evidence="3 4" key="1">
    <citation type="submission" date="2020-04" db="EMBL/GenBank/DDBJ databases">
        <title>Plant Genome Project.</title>
        <authorList>
            <person name="Zhang R.-G."/>
        </authorList>
    </citation>
    <scope>NUCLEOTIDE SEQUENCE [LARGE SCALE GENOMIC DNA]</scope>
    <source>
        <strain evidence="3">YNK0</strain>
        <tissue evidence="3">Leaf</tissue>
    </source>
</reference>
<comment type="caution">
    <text evidence="3">The sequence shown here is derived from an EMBL/GenBank/DDBJ whole genome shotgun (WGS) entry which is preliminary data.</text>
</comment>
<proteinExistence type="predicted"/>
<name>A0A834Z3K1_TETSI</name>
<dbReference type="Proteomes" id="UP000655225">
    <property type="component" value="Unassembled WGS sequence"/>
</dbReference>
<feature type="transmembrane region" description="Helical" evidence="2">
    <location>
        <begin position="307"/>
        <end position="325"/>
    </location>
</feature>